<reference evidence="2 3" key="1">
    <citation type="journal article" date="2014" name="Genome Announc.">
        <title>Draft genome sequences of eight enterohepatic helicobacter species isolated from both laboratory and wild rodents.</title>
        <authorList>
            <person name="Sheh A."/>
            <person name="Shen Z."/>
            <person name="Fox J.G."/>
        </authorList>
    </citation>
    <scope>NUCLEOTIDE SEQUENCE [LARGE SCALE GENOMIC DNA]</scope>
    <source>
        <strain evidence="2 3">MIT 97-6194</strain>
    </source>
</reference>
<sequence length="504" mass="58440">MNHKEQVDNLKNNAELAWASYFKFDLIGEKFKDEEEYKDKRNKPITHTDILNLTYNGYKTENSTFFNTQKLNGDMSPNQAQRFFERYELLFHQPNTDSGFSATLFKDLGELDKVTRKRKSVDSNEQFILSIRGSEMGSDKLKEVFNDFYADFLLATNKIPKQYFELIDCIETKIKPRIYNEISGSYSKMTIVGHSLGGFLAQMCALSYDELINEIYTYNAPGIFNDTPAKILNNTKISAIAIAPSLYGIKKFADYIVALFKSNTNIESYQMLDMGNKGKLYCGMLEMNETLFKCIANNNSRGLLEIINKDDNITQQLKYTIPYFLRIDQEEITLEVSKYTYTRKIFYPNSMREYAKKLYDILEENIKIYKDKTFYVYYAYAFIHTTTQAQISESNLIVLSYDLNIPYGNLINQFQSLRKESYYKDKTLEKRQCFHIISQDISGGYDVIGNLGIKIPAHNLAIQIGLDGIIDKHSIIPLTQTLYFHSYLLESSINDSIFQNNIHD</sequence>
<dbReference type="OrthoDB" id="5322172at2"/>
<dbReference type="InterPro" id="IPR029058">
    <property type="entry name" value="AB_hydrolase_fold"/>
</dbReference>
<dbReference type="STRING" id="1548018.LS64_13575"/>
<organism evidence="2 3">
    <name type="scientific">Helicobacter saguini</name>
    <dbReference type="NCBI Taxonomy" id="1548018"/>
    <lineage>
        <taxon>Bacteria</taxon>
        <taxon>Pseudomonadati</taxon>
        <taxon>Campylobacterota</taxon>
        <taxon>Epsilonproteobacteria</taxon>
        <taxon>Campylobacterales</taxon>
        <taxon>Helicobacteraceae</taxon>
        <taxon>Helicobacter</taxon>
    </lineage>
</organism>
<accession>A0A4U8SX04</accession>
<dbReference type="RefSeq" id="WP_138127377.1">
    <property type="nucleotide sequence ID" value="NZ_JRMP02000036.1"/>
</dbReference>
<keyword evidence="3" id="KW-1185">Reference proteome</keyword>
<dbReference type="AlphaFoldDB" id="A0A4U8SX04"/>
<proteinExistence type="predicted"/>
<name>A0A4U8SX04_9HELI</name>
<evidence type="ECO:0000259" key="1">
    <source>
        <dbReference type="Pfam" id="PF01764"/>
    </source>
</evidence>
<dbReference type="Gene3D" id="3.40.50.1820">
    <property type="entry name" value="alpha/beta hydrolase"/>
    <property type="match status" value="1"/>
</dbReference>
<comment type="caution">
    <text evidence="2">The sequence shown here is derived from an EMBL/GenBank/DDBJ whole genome shotgun (WGS) entry which is preliminary data.</text>
</comment>
<dbReference type="EMBL" id="JRMP02000036">
    <property type="protein sequence ID" value="TLD91484.1"/>
    <property type="molecule type" value="Genomic_DNA"/>
</dbReference>
<protein>
    <recommendedName>
        <fullName evidence="1">Fungal lipase-type domain-containing protein</fullName>
    </recommendedName>
</protein>
<evidence type="ECO:0000313" key="2">
    <source>
        <dbReference type="EMBL" id="TLD91484.1"/>
    </source>
</evidence>
<reference evidence="2 3" key="2">
    <citation type="journal article" date="2016" name="Infect. Immun.">
        <title>Helicobacter saguini, a Novel Helicobacter Isolated from Cotton-Top Tamarins with Ulcerative Colitis, Has Proinflammatory Properties and Induces Typhlocolitis and Dysplasia in Gnotobiotic IL-10-/- Mice.</title>
        <authorList>
            <person name="Shen Z."/>
            <person name="Mannion A."/>
            <person name="Whary M.T."/>
            <person name="Muthupalani S."/>
            <person name="Sheh A."/>
            <person name="Feng Y."/>
            <person name="Gong G."/>
            <person name="Vandamme P."/>
            <person name="Holcombe H.R."/>
            <person name="Paster B.J."/>
            <person name="Fox J.G."/>
        </authorList>
    </citation>
    <scope>NUCLEOTIDE SEQUENCE [LARGE SCALE GENOMIC DNA]</scope>
    <source>
        <strain evidence="2 3">MIT 97-6194</strain>
    </source>
</reference>
<dbReference type="SUPFAM" id="SSF53474">
    <property type="entry name" value="alpha/beta-Hydrolases"/>
    <property type="match status" value="2"/>
</dbReference>
<dbReference type="GO" id="GO:0006629">
    <property type="term" value="P:lipid metabolic process"/>
    <property type="evidence" value="ECO:0007669"/>
    <property type="project" value="InterPro"/>
</dbReference>
<dbReference type="Pfam" id="PF01764">
    <property type="entry name" value="Lipase_3"/>
    <property type="match status" value="1"/>
</dbReference>
<feature type="non-terminal residue" evidence="2">
    <location>
        <position position="504"/>
    </location>
</feature>
<gene>
    <name evidence="2" type="ORF">LS64_011890</name>
</gene>
<feature type="domain" description="Fungal lipase-type" evidence="1">
    <location>
        <begin position="129"/>
        <end position="234"/>
    </location>
</feature>
<evidence type="ECO:0000313" key="3">
    <source>
        <dbReference type="Proteomes" id="UP000029714"/>
    </source>
</evidence>
<dbReference type="InterPro" id="IPR002921">
    <property type="entry name" value="Fungal_lipase-type"/>
</dbReference>
<dbReference type="Proteomes" id="UP000029714">
    <property type="component" value="Unassembled WGS sequence"/>
</dbReference>